<organism evidence="1 2">
    <name type="scientific">Hypoxylon rubiginosum</name>
    <dbReference type="NCBI Taxonomy" id="110542"/>
    <lineage>
        <taxon>Eukaryota</taxon>
        <taxon>Fungi</taxon>
        <taxon>Dikarya</taxon>
        <taxon>Ascomycota</taxon>
        <taxon>Pezizomycotina</taxon>
        <taxon>Sordariomycetes</taxon>
        <taxon>Xylariomycetidae</taxon>
        <taxon>Xylariales</taxon>
        <taxon>Hypoxylaceae</taxon>
        <taxon>Hypoxylon</taxon>
    </lineage>
</organism>
<dbReference type="Proteomes" id="UP001497680">
    <property type="component" value="Unassembled WGS sequence"/>
</dbReference>
<protein>
    <submittedName>
        <fullName evidence="1">Alpha/beta-hydrolase</fullName>
    </submittedName>
</protein>
<accession>A0ACC0CWH6</accession>
<gene>
    <name evidence="1" type="ORF">F4821DRAFT_165300</name>
</gene>
<reference evidence="1 2" key="1">
    <citation type="journal article" date="2022" name="New Phytol.">
        <title>Ecological generalism drives hyperdiversity of secondary metabolite gene clusters in xylarialean endophytes.</title>
        <authorList>
            <person name="Franco M.E.E."/>
            <person name="Wisecaver J.H."/>
            <person name="Arnold A.E."/>
            <person name="Ju Y.M."/>
            <person name="Slot J.C."/>
            <person name="Ahrendt S."/>
            <person name="Moore L.P."/>
            <person name="Eastman K.E."/>
            <person name="Scott K."/>
            <person name="Konkel Z."/>
            <person name="Mondo S.J."/>
            <person name="Kuo A."/>
            <person name="Hayes R.D."/>
            <person name="Haridas S."/>
            <person name="Andreopoulos B."/>
            <person name="Riley R."/>
            <person name="LaButti K."/>
            <person name="Pangilinan J."/>
            <person name="Lipzen A."/>
            <person name="Amirebrahimi M."/>
            <person name="Yan J."/>
            <person name="Adam C."/>
            <person name="Keymanesh K."/>
            <person name="Ng V."/>
            <person name="Louie K."/>
            <person name="Northen T."/>
            <person name="Drula E."/>
            <person name="Henrissat B."/>
            <person name="Hsieh H.M."/>
            <person name="Youens-Clark K."/>
            <person name="Lutzoni F."/>
            <person name="Miadlikowska J."/>
            <person name="Eastwood D.C."/>
            <person name="Hamelin R.C."/>
            <person name="Grigoriev I.V."/>
            <person name="U'Ren J.M."/>
        </authorList>
    </citation>
    <scope>NUCLEOTIDE SEQUENCE [LARGE SCALE GENOMIC DNA]</scope>
    <source>
        <strain evidence="1 2">ER1909</strain>
    </source>
</reference>
<keyword evidence="2" id="KW-1185">Reference proteome</keyword>
<proteinExistence type="predicted"/>
<name>A0ACC0CWH6_9PEZI</name>
<comment type="caution">
    <text evidence="1">The sequence shown here is derived from an EMBL/GenBank/DDBJ whole genome shotgun (WGS) entry which is preliminary data.</text>
</comment>
<evidence type="ECO:0000313" key="1">
    <source>
        <dbReference type="EMBL" id="KAI6084838.1"/>
    </source>
</evidence>
<sequence length="353" mass="40092">MFLKQDKQHSLRITHLLGLLILLANMSSSELPVPAPFNSRHAVVIDSITWSYLRARPSGKVKGTVLLLHGFPDLPYGWRNQVPLFISLGYQVIVPYMLGYSETSSPSEIAEWAYKKQAAGLAALLDQIVPGEQVILGGHDWGGNMVWRFAMHYPHLFKAIFSVCLSYFPPETEYVDLADQIAAGEHPTFKYRLQWRDQAFDRKFQDGPEIRQFLTAVFGGKTPEGKPVFTYEGLALEDLPRALPSPLLHGAELDRYVSEDQRRGFRGPLNWYRIARLNFEDELPIAQAGGHQFAMPALFVRALKEPFELSNDMDRHFDKLTKAEVNTEHWALIENGGKEVTEAIRSWIAKLEL</sequence>
<evidence type="ECO:0000313" key="2">
    <source>
        <dbReference type="Proteomes" id="UP001497680"/>
    </source>
</evidence>
<dbReference type="EMBL" id="MU394332">
    <property type="protein sequence ID" value="KAI6084838.1"/>
    <property type="molecule type" value="Genomic_DNA"/>
</dbReference>